<organism evidence="2 3">
    <name type="scientific">Pseudodesulfovibrio senegalensis</name>
    <dbReference type="NCBI Taxonomy" id="1721087"/>
    <lineage>
        <taxon>Bacteria</taxon>
        <taxon>Pseudomonadati</taxon>
        <taxon>Thermodesulfobacteriota</taxon>
        <taxon>Desulfovibrionia</taxon>
        <taxon>Desulfovibrionales</taxon>
        <taxon>Desulfovibrionaceae</taxon>
    </lineage>
</organism>
<evidence type="ECO:0000256" key="1">
    <source>
        <dbReference type="SAM" id="Phobius"/>
    </source>
</evidence>
<feature type="transmembrane region" description="Helical" evidence="1">
    <location>
        <begin position="142"/>
        <end position="164"/>
    </location>
</feature>
<dbReference type="Proteomes" id="UP000438699">
    <property type="component" value="Unassembled WGS sequence"/>
</dbReference>
<dbReference type="Pfam" id="PF04306">
    <property type="entry name" value="DUF456"/>
    <property type="match status" value="1"/>
</dbReference>
<dbReference type="EMBL" id="WAIE01000001">
    <property type="protein sequence ID" value="KAB1443437.1"/>
    <property type="molecule type" value="Genomic_DNA"/>
</dbReference>
<sequence>MEYVWAGLVIFLLVASQALQIFSGPANWVAVVLIAIWKWLSPESMTWAFVAVMAGIALTGEIMEFLLQSWGAKKYGAGRLGNIAGIIGAIVGAILGAPLLFGLGALPGALAGAYLGCLVAELRGKSFAEARHAAKGAFWGKAFGFTLKTTLGAIIVVMSIPKIWP</sequence>
<comment type="caution">
    <text evidence="2">The sequence shown here is derived from an EMBL/GenBank/DDBJ whole genome shotgun (WGS) entry which is preliminary data.</text>
</comment>
<dbReference type="InterPro" id="IPR007403">
    <property type="entry name" value="DUF456"/>
</dbReference>
<name>A0A6N6N9A9_9BACT</name>
<keyword evidence="1" id="KW-0812">Transmembrane</keyword>
<keyword evidence="1" id="KW-1133">Transmembrane helix</keyword>
<evidence type="ECO:0000313" key="3">
    <source>
        <dbReference type="Proteomes" id="UP000438699"/>
    </source>
</evidence>
<feature type="transmembrane region" description="Helical" evidence="1">
    <location>
        <begin position="47"/>
        <end position="67"/>
    </location>
</feature>
<protein>
    <submittedName>
        <fullName evidence="2">DUF456 domain-containing protein</fullName>
    </submittedName>
</protein>
<reference evidence="2 3" key="1">
    <citation type="journal article" date="2017" name="Int. J. Syst. Evol. Microbiol.">
        <title>Desulfovibrio senegalensis sp. nov., a mesophilic sulfate reducer isolated from marine sediment.</title>
        <authorList>
            <person name="Thioye A."/>
            <person name="Gam Z.B.A."/>
            <person name="Mbengue M."/>
            <person name="Cayol J.L."/>
            <person name="Joseph-Bartoli M."/>
            <person name="Toure-Kane C."/>
            <person name="Labat M."/>
        </authorList>
    </citation>
    <scope>NUCLEOTIDE SEQUENCE [LARGE SCALE GENOMIC DNA]</scope>
    <source>
        <strain evidence="2 3">DSM 101509</strain>
    </source>
</reference>
<keyword evidence="3" id="KW-1185">Reference proteome</keyword>
<feature type="transmembrane region" description="Helical" evidence="1">
    <location>
        <begin position="79"/>
        <end position="97"/>
    </location>
</feature>
<accession>A0A6N6N9A9</accession>
<dbReference type="AlphaFoldDB" id="A0A6N6N9A9"/>
<dbReference type="RefSeq" id="WP_151149808.1">
    <property type="nucleotide sequence ID" value="NZ_WAIE01000001.1"/>
</dbReference>
<evidence type="ECO:0000313" key="2">
    <source>
        <dbReference type="EMBL" id="KAB1443437.1"/>
    </source>
</evidence>
<dbReference type="OrthoDB" id="5456272at2"/>
<keyword evidence="1" id="KW-0472">Membrane</keyword>
<gene>
    <name evidence="2" type="ORF">F8A88_04075</name>
</gene>
<proteinExistence type="predicted"/>